<gene>
    <name evidence="3" type="ORF">H4687_004100</name>
</gene>
<keyword evidence="1" id="KW-0472">Membrane</keyword>
<dbReference type="AlphaFoldDB" id="A0A8I0P1N2"/>
<name>A0A8I0P1N2_9ACTN</name>
<keyword evidence="1" id="KW-0812">Transmembrane</keyword>
<feature type="transmembrane region" description="Helical" evidence="1">
    <location>
        <begin position="178"/>
        <end position="199"/>
    </location>
</feature>
<comment type="caution">
    <text evidence="3">The sequence shown here is derived from an EMBL/GenBank/DDBJ whole genome shotgun (WGS) entry which is preliminary data.</text>
</comment>
<proteinExistence type="predicted"/>
<evidence type="ECO:0000313" key="4">
    <source>
        <dbReference type="Proteomes" id="UP000629287"/>
    </source>
</evidence>
<dbReference type="InterPro" id="IPR038461">
    <property type="entry name" value="Schlafen_AlbA_2_dom_sf"/>
</dbReference>
<accession>A0A8I0P1N2</accession>
<dbReference type="Pfam" id="PF04326">
    <property type="entry name" value="SLFN_AlbA_2"/>
    <property type="match status" value="1"/>
</dbReference>
<dbReference type="InterPro" id="IPR007421">
    <property type="entry name" value="Schlafen_AlbA_2_dom"/>
</dbReference>
<protein>
    <submittedName>
        <fullName evidence="3">Putative HTH transcriptional regulator</fullName>
    </submittedName>
</protein>
<dbReference type="OrthoDB" id="3188432at2"/>
<organism evidence="3 4">
    <name type="scientific">Streptomyces stelliscabiei</name>
    <dbReference type="NCBI Taxonomy" id="146820"/>
    <lineage>
        <taxon>Bacteria</taxon>
        <taxon>Bacillati</taxon>
        <taxon>Actinomycetota</taxon>
        <taxon>Actinomycetes</taxon>
        <taxon>Kitasatosporales</taxon>
        <taxon>Streptomycetaceae</taxon>
        <taxon>Streptomyces</taxon>
    </lineage>
</organism>
<keyword evidence="1" id="KW-1133">Transmembrane helix</keyword>
<evidence type="ECO:0000256" key="1">
    <source>
        <dbReference type="SAM" id="Phobius"/>
    </source>
</evidence>
<dbReference type="PANTHER" id="PTHR30595:SF6">
    <property type="entry name" value="SCHLAFEN ALBA-2 DOMAIN-CONTAINING PROTEIN"/>
    <property type="match status" value="1"/>
</dbReference>
<dbReference type="EMBL" id="JADBGF010000001">
    <property type="protein sequence ID" value="MBE1597971.1"/>
    <property type="molecule type" value="Genomic_DNA"/>
</dbReference>
<dbReference type="PANTHER" id="PTHR30595">
    <property type="entry name" value="GLPR-RELATED TRANSCRIPTIONAL REPRESSOR"/>
    <property type="match status" value="1"/>
</dbReference>
<sequence>MPLAYGDIYRLASQPESETLEVLHALPHPRDLARIIAAFANTAGGVVLFGIRDDKPWPDRLIGIDESRLHQRVDQALSMIHPAVDVSINAPQIEGKAIGAVEIPAPVSGFTMVRGQAWVRTDDRVLPATVDQIVSRVNDGSTQDRAQTDEVAQLVDVIVSQAGIIEELNDDHKSKPPFAAVVVAGVVGLLLGAALTLLLV</sequence>
<feature type="transmembrane region" description="Helical" evidence="1">
    <location>
        <begin position="32"/>
        <end position="51"/>
    </location>
</feature>
<reference evidence="3 4" key="1">
    <citation type="submission" date="2020-10" db="EMBL/GenBank/DDBJ databases">
        <title>Sequencing the genomes of 1000 actinobacteria strains.</title>
        <authorList>
            <person name="Klenk H.-P."/>
        </authorList>
    </citation>
    <scope>NUCLEOTIDE SEQUENCE [LARGE SCALE GENOMIC DNA]</scope>
    <source>
        <strain evidence="3 4">DSM 41803</strain>
    </source>
</reference>
<keyword evidence="4" id="KW-1185">Reference proteome</keyword>
<dbReference type="RefSeq" id="WP_078907120.1">
    <property type="nucleotide sequence ID" value="NZ_JADBGF010000001.1"/>
</dbReference>
<feature type="domain" description="Schlafen AlbA-2" evidence="2">
    <location>
        <begin position="16"/>
        <end position="127"/>
    </location>
</feature>
<dbReference type="Gene3D" id="3.30.950.30">
    <property type="entry name" value="Schlafen, AAA domain"/>
    <property type="match status" value="1"/>
</dbReference>
<evidence type="ECO:0000259" key="2">
    <source>
        <dbReference type="Pfam" id="PF04326"/>
    </source>
</evidence>
<dbReference type="GeneID" id="86828663"/>
<evidence type="ECO:0000313" key="3">
    <source>
        <dbReference type="EMBL" id="MBE1597971.1"/>
    </source>
</evidence>
<dbReference type="Proteomes" id="UP000629287">
    <property type="component" value="Unassembled WGS sequence"/>
</dbReference>